<dbReference type="AlphaFoldDB" id="A0A5E4QZS2"/>
<keyword evidence="2" id="KW-1185">Reference proteome</keyword>
<sequence length="69" mass="7527">MRPPIVTIQISSAIEPESSPQLLPRRLHEDFIIYTVVCLPGYKLVGTATVICLTGVSSEIPEFLQASTV</sequence>
<accession>A0A5E4QZS2</accession>
<dbReference type="Proteomes" id="UP000324832">
    <property type="component" value="Unassembled WGS sequence"/>
</dbReference>
<protein>
    <recommendedName>
        <fullName evidence="3">Sushi domain-containing protein</fullName>
    </recommendedName>
</protein>
<evidence type="ECO:0000313" key="2">
    <source>
        <dbReference type="Proteomes" id="UP000324832"/>
    </source>
</evidence>
<gene>
    <name evidence="1" type="ORF">LSINAPIS_LOCUS13808</name>
</gene>
<proteinExistence type="predicted"/>
<reference evidence="1 2" key="1">
    <citation type="submission" date="2017-07" db="EMBL/GenBank/DDBJ databases">
        <authorList>
            <person name="Talla V."/>
            <person name="Backstrom N."/>
        </authorList>
    </citation>
    <scope>NUCLEOTIDE SEQUENCE [LARGE SCALE GENOMIC DNA]</scope>
</reference>
<organism evidence="1 2">
    <name type="scientific">Leptidea sinapis</name>
    <dbReference type="NCBI Taxonomy" id="189913"/>
    <lineage>
        <taxon>Eukaryota</taxon>
        <taxon>Metazoa</taxon>
        <taxon>Ecdysozoa</taxon>
        <taxon>Arthropoda</taxon>
        <taxon>Hexapoda</taxon>
        <taxon>Insecta</taxon>
        <taxon>Pterygota</taxon>
        <taxon>Neoptera</taxon>
        <taxon>Endopterygota</taxon>
        <taxon>Lepidoptera</taxon>
        <taxon>Glossata</taxon>
        <taxon>Ditrysia</taxon>
        <taxon>Papilionoidea</taxon>
        <taxon>Pieridae</taxon>
        <taxon>Dismorphiinae</taxon>
        <taxon>Leptidea</taxon>
    </lineage>
</organism>
<name>A0A5E4QZS2_9NEOP</name>
<dbReference type="EMBL" id="FZQP02006815">
    <property type="protein sequence ID" value="VVD03922.1"/>
    <property type="molecule type" value="Genomic_DNA"/>
</dbReference>
<evidence type="ECO:0008006" key="3">
    <source>
        <dbReference type="Google" id="ProtNLM"/>
    </source>
</evidence>
<evidence type="ECO:0000313" key="1">
    <source>
        <dbReference type="EMBL" id="VVD03922.1"/>
    </source>
</evidence>